<comment type="caution">
    <text evidence="1">The sequence shown here is derived from an EMBL/GenBank/DDBJ whole genome shotgun (WGS) entry which is preliminary data.</text>
</comment>
<name>A0ACC1WUQ5_MELAZ</name>
<protein>
    <submittedName>
        <fullName evidence="1">Pentatricopeptide repeat-containing protein</fullName>
    </submittedName>
</protein>
<keyword evidence="2" id="KW-1185">Reference proteome</keyword>
<dbReference type="EMBL" id="CM051406">
    <property type="protein sequence ID" value="KAJ4702714.1"/>
    <property type="molecule type" value="Genomic_DNA"/>
</dbReference>
<sequence length="632" mass="71997">MQKWCKIPLFTNTAMAIKRSSSSMRNPSKCGFPIISLSISSLPSYKDMETEPQQNNSKSHQPISDQIFNSAPKLGSYKLGDSTFYSLIENYANSGDFRSLEKILYRMRCEKRVVLEKSFISIFKAYGKAHLVKEVMSLFDKMVEDFHCKRTVKSFNSVLNVIVQEGLYHQALEFYNRVVNAKHMNILPNTLSFNLIIKTMCRLGLVDNAMEVFREMPMMKCTPDIYTYCTLMDGLCKENRIDEAVLLLDEMQTEGCFPTPVTFNVLINGLCKKGDLVRAAKLVDNMFLKGCVPNEVTYNTLIHGLCLKGELDKAVGLLDRMVANKCVPNEVTYGTIINGLVKQGRAVDGVRVLISMEERRFHVNEYIYSSLISGLFKEEKPEDAMKLWKQMMEKGCKPNGVVYSALIDGFCRVGKPDEAEEILSEMITNWLHTKCFYLQLLDESVLIHGLCEDGKLREAMMVWTQMLSRGCKPDVVAYSSMILGLCNAGSLEEAFKLFNEMLWQEPEAQPDVFTYNILFNALCKQNNISHAIDLLNSMMDRGCDPDLVTCNIFLTALKEKLDTPQDGREFLNELAGRLFKRQRTIGALKIVEVMLQKFLSPETAIWERVVKEVCKPKRIQAAINKCWSNLYD</sequence>
<accession>A0ACC1WUQ5</accession>
<gene>
    <name evidence="1" type="ORF">OWV82_022720</name>
</gene>
<reference evidence="1 2" key="1">
    <citation type="journal article" date="2023" name="Science">
        <title>Complex scaffold remodeling in plant triterpene biosynthesis.</title>
        <authorList>
            <person name="De La Pena R."/>
            <person name="Hodgson H."/>
            <person name="Liu J.C."/>
            <person name="Stephenson M.J."/>
            <person name="Martin A.C."/>
            <person name="Owen C."/>
            <person name="Harkess A."/>
            <person name="Leebens-Mack J."/>
            <person name="Jimenez L.E."/>
            <person name="Osbourn A."/>
            <person name="Sattely E.S."/>
        </authorList>
    </citation>
    <scope>NUCLEOTIDE SEQUENCE [LARGE SCALE GENOMIC DNA]</scope>
    <source>
        <strain evidence="2">cv. JPN11</strain>
        <tissue evidence="1">Leaf</tissue>
    </source>
</reference>
<organism evidence="1 2">
    <name type="scientific">Melia azedarach</name>
    <name type="common">Chinaberry tree</name>
    <dbReference type="NCBI Taxonomy" id="155640"/>
    <lineage>
        <taxon>Eukaryota</taxon>
        <taxon>Viridiplantae</taxon>
        <taxon>Streptophyta</taxon>
        <taxon>Embryophyta</taxon>
        <taxon>Tracheophyta</taxon>
        <taxon>Spermatophyta</taxon>
        <taxon>Magnoliopsida</taxon>
        <taxon>eudicotyledons</taxon>
        <taxon>Gunneridae</taxon>
        <taxon>Pentapetalae</taxon>
        <taxon>rosids</taxon>
        <taxon>malvids</taxon>
        <taxon>Sapindales</taxon>
        <taxon>Meliaceae</taxon>
        <taxon>Melia</taxon>
    </lineage>
</organism>
<evidence type="ECO:0000313" key="1">
    <source>
        <dbReference type="EMBL" id="KAJ4702714.1"/>
    </source>
</evidence>
<evidence type="ECO:0000313" key="2">
    <source>
        <dbReference type="Proteomes" id="UP001164539"/>
    </source>
</evidence>
<proteinExistence type="predicted"/>
<dbReference type="Proteomes" id="UP001164539">
    <property type="component" value="Chromosome 13"/>
</dbReference>